<evidence type="ECO:0000313" key="5">
    <source>
        <dbReference type="EMBL" id="MFD2549762.1"/>
    </source>
</evidence>
<dbReference type="InterPro" id="IPR002563">
    <property type="entry name" value="Flavin_Rdtase-like_dom"/>
</dbReference>
<keyword evidence="6" id="KW-1185">Reference proteome</keyword>
<gene>
    <name evidence="5" type="ORF">ACFSR5_19110</name>
</gene>
<comment type="caution">
    <text evidence="5">The sequence shown here is derived from an EMBL/GenBank/DDBJ whole genome shotgun (WGS) entry which is preliminary data.</text>
</comment>
<dbReference type="EC" id="1.5.1.-" evidence="5"/>
<keyword evidence="2" id="KW-0285">Flavoprotein</keyword>
<dbReference type="Gene3D" id="2.30.110.10">
    <property type="entry name" value="Electron Transport, Fmn-binding Protein, Chain A"/>
    <property type="match status" value="1"/>
</dbReference>
<reference evidence="6" key="1">
    <citation type="journal article" date="2019" name="Int. J. Syst. Evol. Microbiol.">
        <title>The Global Catalogue of Microorganisms (GCM) 10K type strain sequencing project: providing services to taxonomists for standard genome sequencing and annotation.</title>
        <authorList>
            <consortium name="The Broad Institute Genomics Platform"/>
            <consortium name="The Broad Institute Genome Sequencing Center for Infectious Disease"/>
            <person name="Wu L."/>
            <person name="Ma J."/>
        </authorList>
    </citation>
    <scope>NUCLEOTIDE SEQUENCE [LARGE SCALE GENOMIC DNA]</scope>
    <source>
        <strain evidence="6">KCTC 42662</strain>
    </source>
</reference>
<accession>A0ABW5KQ86</accession>
<dbReference type="PANTHER" id="PTHR43567">
    <property type="entry name" value="FLAVOREDOXIN-RELATED-RELATED"/>
    <property type="match status" value="1"/>
</dbReference>
<comment type="cofactor">
    <cofactor evidence="1">
        <name>FMN</name>
        <dbReference type="ChEBI" id="CHEBI:58210"/>
    </cofactor>
</comment>
<evidence type="ECO:0000259" key="4">
    <source>
        <dbReference type="Pfam" id="PF01613"/>
    </source>
</evidence>
<evidence type="ECO:0000256" key="3">
    <source>
        <dbReference type="ARBA" id="ARBA00038054"/>
    </source>
</evidence>
<dbReference type="InterPro" id="IPR052174">
    <property type="entry name" value="Flavoredoxin"/>
</dbReference>
<dbReference type="EMBL" id="JBHULR010000020">
    <property type="protein sequence ID" value="MFD2549762.1"/>
    <property type="molecule type" value="Genomic_DNA"/>
</dbReference>
<evidence type="ECO:0000313" key="6">
    <source>
        <dbReference type="Proteomes" id="UP001597545"/>
    </source>
</evidence>
<keyword evidence="5" id="KW-0560">Oxidoreductase</keyword>
<evidence type="ECO:0000256" key="1">
    <source>
        <dbReference type="ARBA" id="ARBA00001917"/>
    </source>
</evidence>
<organism evidence="5 6">
    <name type="scientific">Sphingobacterium suaedae</name>
    <dbReference type="NCBI Taxonomy" id="1686402"/>
    <lineage>
        <taxon>Bacteria</taxon>
        <taxon>Pseudomonadati</taxon>
        <taxon>Bacteroidota</taxon>
        <taxon>Sphingobacteriia</taxon>
        <taxon>Sphingobacteriales</taxon>
        <taxon>Sphingobacteriaceae</taxon>
        <taxon>Sphingobacterium</taxon>
    </lineage>
</organism>
<dbReference type="GO" id="GO:0016491">
    <property type="term" value="F:oxidoreductase activity"/>
    <property type="evidence" value="ECO:0007669"/>
    <property type="project" value="UniProtKB-KW"/>
</dbReference>
<evidence type="ECO:0000256" key="2">
    <source>
        <dbReference type="ARBA" id="ARBA00022630"/>
    </source>
</evidence>
<dbReference type="SUPFAM" id="SSF50475">
    <property type="entry name" value="FMN-binding split barrel"/>
    <property type="match status" value="1"/>
</dbReference>
<dbReference type="PANTHER" id="PTHR43567:SF1">
    <property type="entry name" value="FLAVOREDOXIN"/>
    <property type="match status" value="1"/>
</dbReference>
<dbReference type="Pfam" id="PF01613">
    <property type="entry name" value="Flavin_Reduct"/>
    <property type="match status" value="1"/>
</dbReference>
<dbReference type="RefSeq" id="WP_380906079.1">
    <property type="nucleotide sequence ID" value="NZ_JBHUEG010000019.1"/>
</dbReference>
<comment type="similarity">
    <text evidence="3">Belongs to the flavoredoxin family.</text>
</comment>
<feature type="domain" description="Flavin reductase like" evidence="4">
    <location>
        <begin position="12"/>
        <end position="155"/>
    </location>
</feature>
<dbReference type="InterPro" id="IPR012349">
    <property type="entry name" value="Split_barrel_FMN-bd"/>
</dbReference>
<sequence>MHVRSYPAILYFGTPVVIVSTKNPNGTDNLAPISSIFWLGWRCIIGIGASSQTAKNLLREKEAVLNLPSASEVKAVNFLAKTTGTNPVPQSKVLKGYRFEEDKFEIAGLTRLPSETVKALRVKECPVHMEVVVKAVHNLAGDDRVQQGKIKTFELKINRVFLDKSILMDHDPNRIDPDKWKPLIMSFQEFYTVGKKIHQSTLAEISESLYHSNDRKPDQEEYQ</sequence>
<protein>
    <submittedName>
        <fullName evidence="5">Flavin reductase family protein</fullName>
        <ecNumber evidence="5">1.5.1.-</ecNumber>
    </submittedName>
</protein>
<name>A0ABW5KQ86_9SPHI</name>
<dbReference type="Proteomes" id="UP001597545">
    <property type="component" value="Unassembled WGS sequence"/>
</dbReference>
<proteinExistence type="inferred from homology"/>